<keyword evidence="1" id="KW-1133">Transmembrane helix</keyword>
<organism evidence="2 3">
    <name type="scientific">Rattus norvegicus</name>
    <name type="common">Rat</name>
    <dbReference type="NCBI Taxonomy" id="10116"/>
    <lineage>
        <taxon>Eukaryota</taxon>
        <taxon>Metazoa</taxon>
        <taxon>Chordata</taxon>
        <taxon>Craniata</taxon>
        <taxon>Vertebrata</taxon>
        <taxon>Euteleostomi</taxon>
        <taxon>Mammalia</taxon>
        <taxon>Eutheria</taxon>
        <taxon>Euarchontoglires</taxon>
        <taxon>Glires</taxon>
        <taxon>Rodentia</taxon>
        <taxon>Myomorpha</taxon>
        <taxon>Muroidea</taxon>
        <taxon>Muridae</taxon>
        <taxon>Murinae</taxon>
        <taxon>Rattus</taxon>
    </lineage>
</organism>
<evidence type="ECO:0000256" key="1">
    <source>
        <dbReference type="SAM" id="Phobius"/>
    </source>
</evidence>
<protein>
    <submittedName>
        <fullName evidence="2">RCG52862, isoform CRA_b</fullName>
    </submittedName>
</protein>
<proteinExistence type="predicted"/>
<dbReference type="PANTHER" id="PTHR16007:SF21">
    <property type="entry name" value="TRANSMEMBRANE PROTEIN 45A"/>
    <property type="match status" value="1"/>
</dbReference>
<dbReference type="EMBL" id="CH473967">
    <property type="protein sequence ID" value="EDM11042.1"/>
    <property type="molecule type" value="Genomic_DNA"/>
</dbReference>
<dbReference type="Proteomes" id="UP000234681">
    <property type="component" value="Chromosome 11"/>
</dbReference>
<dbReference type="PANTHER" id="PTHR16007">
    <property type="entry name" value="EPIDIDYMAL MEMBRANE PROTEIN E9-RELATED"/>
    <property type="match status" value="1"/>
</dbReference>
<name>A6IQN9_RAT</name>
<sequence length="57" mass="6647">MFLSMCFCWHYASIVMLIGVIFALANWLVKSRLRKVCTSEVGLLKHVDREQESEEEV</sequence>
<accession>A6IQN9</accession>
<reference evidence="3" key="1">
    <citation type="submission" date="2005-09" db="EMBL/GenBank/DDBJ databases">
        <authorList>
            <person name="Mural R.J."/>
            <person name="Li P.W."/>
            <person name="Adams M.D."/>
            <person name="Amanatides P.G."/>
            <person name="Baden-Tillson H."/>
            <person name="Barnstead M."/>
            <person name="Chin S.H."/>
            <person name="Dew I."/>
            <person name="Evans C.A."/>
            <person name="Ferriera S."/>
            <person name="Flanigan M."/>
            <person name="Fosler C."/>
            <person name="Glodek A."/>
            <person name="Gu Z."/>
            <person name="Holt R.A."/>
            <person name="Jennings D."/>
            <person name="Kraft C.L."/>
            <person name="Lu F."/>
            <person name="Nguyen T."/>
            <person name="Nusskern D.R."/>
            <person name="Pfannkoch C.M."/>
            <person name="Sitter C."/>
            <person name="Sutton G.G."/>
            <person name="Venter J.C."/>
            <person name="Wang Z."/>
            <person name="Woodage T."/>
            <person name="Zheng X.H."/>
            <person name="Zhong F."/>
        </authorList>
    </citation>
    <scope>NUCLEOTIDE SEQUENCE [LARGE SCALE GENOMIC DNA]</scope>
    <source>
        <strain>BN</strain>
        <strain evidence="3">Sprague-Dawley</strain>
    </source>
</reference>
<dbReference type="InterPro" id="IPR042127">
    <property type="entry name" value="TMEM45"/>
</dbReference>
<keyword evidence="1" id="KW-0472">Membrane</keyword>
<feature type="transmembrane region" description="Helical" evidence="1">
    <location>
        <begin position="12"/>
        <end position="29"/>
    </location>
</feature>
<evidence type="ECO:0000313" key="2">
    <source>
        <dbReference type="EMBL" id="EDM11042.1"/>
    </source>
</evidence>
<evidence type="ECO:0000313" key="3">
    <source>
        <dbReference type="Proteomes" id="UP000234681"/>
    </source>
</evidence>
<dbReference type="AlphaFoldDB" id="A6IQN9"/>
<keyword evidence="1" id="KW-0812">Transmembrane</keyword>
<gene>
    <name evidence="2" type="ORF">rCG_52862</name>
</gene>